<sequence>MKNSSNLNALREIILFINRNRFISYYDLKKYAYKEKEEWIPIFKDRHCVLMIKESQKSLKRKYNLKYDKPTYIAMQECLEAEIDYEQNSKYRD</sequence>
<comment type="caution">
    <text evidence="1">The sequence shown here is derived from an EMBL/GenBank/DDBJ whole genome shotgun (WGS) entry which is preliminary data.</text>
</comment>
<dbReference type="Proteomes" id="UP000775500">
    <property type="component" value="Unassembled WGS sequence"/>
</dbReference>
<gene>
    <name evidence="1" type="ORF">H5982_02640</name>
</gene>
<keyword evidence="2" id="KW-1185">Reference proteome</keyword>
<proteinExistence type="predicted"/>
<evidence type="ECO:0000313" key="2">
    <source>
        <dbReference type="Proteomes" id="UP000775500"/>
    </source>
</evidence>
<dbReference type="RefSeq" id="WP_204684982.1">
    <property type="nucleotide sequence ID" value="NZ_JACJLU010000002.1"/>
</dbReference>
<evidence type="ECO:0000313" key="1">
    <source>
        <dbReference type="EMBL" id="MBM6831006.1"/>
    </source>
</evidence>
<dbReference type="EMBL" id="JACJLU010000002">
    <property type="protein sequence ID" value="MBM6831006.1"/>
    <property type="molecule type" value="Genomic_DNA"/>
</dbReference>
<organism evidence="1 2">
    <name type="scientific">Faecalicoccus acidiformans</name>
    <dbReference type="NCBI Taxonomy" id="915173"/>
    <lineage>
        <taxon>Bacteria</taxon>
        <taxon>Bacillati</taxon>
        <taxon>Bacillota</taxon>
        <taxon>Erysipelotrichia</taxon>
        <taxon>Erysipelotrichales</taxon>
        <taxon>Erysipelotrichaceae</taxon>
        <taxon>Faecalicoccus</taxon>
    </lineage>
</organism>
<protein>
    <recommendedName>
        <fullName evidence="3">Transposase</fullName>
    </recommendedName>
</protein>
<accession>A0ABS2FNX7</accession>
<evidence type="ECO:0008006" key="3">
    <source>
        <dbReference type="Google" id="ProtNLM"/>
    </source>
</evidence>
<name>A0ABS2FNX7_9FIRM</name>
<reference evidence="1 2" key="1">
    <citation type="journal article" date="2021" name="Sci. Rep.">
        <title>The distribution of antibiotic resistance genes in chicken gut microbiota commensals.</title>
        <authorList>
            <person name="Juricova H."/>
            <person name="Matiasovicova J."/>
            <person name="Kubasova T."/>
            <person name="Cejkova D."/>
            <person name="Rychlik I."/>
        </authorList>
    </citation>
    <scope>NUCLEOTIDE SEQUENCE [LARGE SCALE GENOMIC DNA]</scope>
    <source>
        <strain evidence="1 2">An423</strain>
    </source>
</reference>